<evidence type="ECO:0000256" key="2">
    <source>
        <dbReference type="ARBA" id="ARBA00024867"/>
    </source>
</evidence>
<comment type="function">
    <text evidence="2">May play the central regulatory role in sporulation. It may be an element of the effector pathway responsible for the activation of sporulation genes in response to nutritional stress. Spo0A may act in concert with spo0H (a sigma factor) to control the expression of some genes that are critical to the sporulation process.</text>
</comment>
<dbReference type="Gene3D" id="1.10.3210.10">
    <property type="entry name" value="Hypothetical protein af1432"/>
    <property type="match status" value="1"/>
</dbReference>
<feature type="modified residue" description="4-aspartylphosphate" evidence="3">
    <location>
        <position position="53"/>
    </location>
</feature>
<dbReference type="PANTHER" id="PTHR33525">
    <property type="match status" value="1"/>
</dbReference>
<evidence type="ECO:0000313" key="7">
    <source>
        <dbReference type="Proteomes" id="UP000746471"/>
    </source>
</evidence>
<reference evidence="6 7" key="1">
    <citation type="submission" date="2021-05" db="EMBL/GenBank/DDBJ databases">
        <title>Fusibacter ferrireducens sp. nov., an anaerobic, sulfur- and Fe-reducing bacterium isolated from the mangrove sediment.</title>
        <authorList>
            <person name="Qiu D."/>
        </authorList>
    </citation>
    <scope>NUCLEOTIDE SEQUENCE [LARGE SCALE GENOMIC DNA]</scope>
    <source>
        <strain evidence="6 7">DSM 12116</strain>
    </source>
</reference>
<dbReference type="InterPro" id="IPR001789">
    <property type="entry name" value="Sig_transdc_resp-reg_receiver"/>
</dbReference>
<proteinExistence type="predicted"/>
<dbReference type="InterPro" id="IPR011006">
    <property type="entry name" value="CheY-like_superfamily"/>
</dbReference>
<comment type="caution">
    <text evidence="6">The sequence shown here is derived from an EMBL/GenBank/DDBJ whole genome shotgun (WGS) entry which is preliminary data.</text>
</comment>
<evidence type="ECO:0000256" key="3">
    <source>
        <dbReference type="PROSITE-ProRule" id="PRU00169"/>
    </source>
</evidence>
<dbReference type="Pfam" id="PF08668">
    <property type="entry name" value="HDOD"/>
    <property type="match status" value="1"/>
</dbReference>
<dbReference type="SMART" id="SM00448">
    <property type="entry name" value="REC"/>
    <property type="match status" value="1"/>
</dbReference>
<protein>
    <recommendedName>
        <fullName evidence="1">Stage 0 sporulation protein A homolog</fullName>
    </recommendedName>
</protein>
<dbReference type="SUPFAM" id="SSF109604">
    <property type="entry name" value="HD-domain/PDEase-like"/>
    <property type="match status" value="1"/>
</dbReference>
<dbReference type="PROSITE" id="PS51833">
    <property type="entry name" value="HDOD"/>
    <property type="match status" value="1"/>
</dbReference>
<gene>
    <name evidence="6" type="ORF">KHM83_13790</name>
</gene>
<dbReference type="Pfam" id="PF00072">
    <property type="entry name" value="Response_reg"/>
    <property type="match status" value="1"/>
</dbReference>
<dbReference type="SUPFAM" id="SSF52172">
    <property type="entry name" value="CheY-like"/>
    <property type="match status" value="1"/>
</dbReference>
<feature type="domain" description="Response regulatory" evidence="4">
    <location>
        <begin position="3"/>
        <end position="119"/>
    </location>
</feature>
<name>A0ABS5PTR6_9FIRM</name>
<keyword evidence="7" id="KW-1185">Reference proteome</keyword>
<accession>A0ABS5PTR6</accession>
<keyword evidence="3" id="KW-0597">Phosphoprotein</keyword>
<evidence type="ECO:0000313" key="6">
    <source>
        <dbReference type="EMBL" id="MBS7527751.1"/>
    </source>
</evidence>
<evidence type="ECO:0000256" key="1">
    <source>
        <dbReference type="ARBA" id="ARBA00018672"/>
    </source>
</evidence>
<dbReference type="EMBL" id="JAHBCL010000024">
    <property type="protein sequence ID" value="MBS7527751.1"/>
    <property type="molecule type" value="Genomic_DNA"/>
</dbReference>
<evidence type="ECO:0000259" key="4">
    <source>
        <dbReference type="PROSITE" id="PS50110"/>
    </source>
</evidence>
<dbReference type="PROSITE" id="PS50110">
    <property type="entry name" value="RESPONSE_REGULATORY"/>
    <property type="match status" value="1"/>
</dbReference>
<dbReference type="Gene3D" id="3.40.50.2300">
    <property type="match status" value="1"/>
</dbReference>
<evidence type="ECO:0000259" key="5">
    <source>
        <dbReference type="PROSITE" id="PS51833"/>
    </source>
</evidence>
<organism evidence="6 7">
    <name type="scientific">Fusibacter paucivorans</name>
    <dbReference type="NCBI Taxonomy" id="76009"/>
    <lineage>
        <taxon>Bacteria</taxon>
        <taxon>Bacillati</taxon>
        <taxon>Bacillota</taxon>
        <taxon>Clostridia</taxon>
        <taxon>Eubacteriales</taxon>
        <taxon>Eubacteriales Family XII. Incertae Sedis</taxon>
        <taxon>Fusibacter</taxon>
    </lineage>
</organism>
<feature type="domain" description="HDOD" evidence="5">
    <location>
        <begin position="140"/>
        <end position="330"/>
    </location>
</feature>
<dbReference type="RefSeq" id="WP_213237608.1">
    <property type="nucleotide sequence ID" value="NZ_JAHBCL010000024.1"/>
</dbReference>
<dbReference type="InterPro" id="IPR052340">
    <property type="entry name" value="RNase_Y/CdgJ"/>
</dbReference>
<sequence>MRTILFVDDEVNILRAIRRMFRNAGYECYYASNIEEAVQVLIGAENLDMLVTDIKMPNFDGIRLLKLFKEATPTTIRVALSGYASTASITEAISKNLAKQYFFKPWDNNDFLENIQKVFALEDKFVQMGLFQAIQDFERIKTFPKLFDRVNQLVQKDAGIEDICHVIEEDMAMTSNILRIANSAFYAAKTGDLQQAIMYIGLNNLKQLILSYEIATMNDRKYVKANALWHHAVTSNLIFHDLYERFYKRKVPPIIGSAGLLHDLGAIIMLQIYGTDYYRKLIQPKLSEEDLVREEENYFKMNHAVVGGYFLNWWAFPMDLVEMALYHHDPREEGIIHREEVALMCIASHMAKDEIRFMRPSVFDALDILHIKEDFLKPTYEKFQDEIMGWHDE</sequence>
<dbReference type="PANTHER" id="PTHR33525:SF3">
    <property type="entry name" value="RIBONUCLEASE Y"/>
    <property type="match status" value="1"/>
</dbReference>
<dbReference type="InterPro" id="IPR013976">
    <property type="entry name" value="HDOD"/>
</dbReference>
<dbReference type="Proteomes" id="UP000746471">
    <property type="component" value="Unassembled WGS sequence"/>
</dbReference>